<dbReference type="PANTHER" id="PTHR43450">
    <property type="entry name" value="ASPARTYL-TRNA SYNTHETASE"/>
    <property type="match status" value="1"/>
</dbReference>
<dbReference type="InterPro" id="IPR002312">
    <property type="entry name" value="Asp/Asn-tRNA-synth_IIb"/>
</dbReference>
<dbReference type="EC" id="6.1.1.23" evidence="10"/>
<dbReference type="PANTHER" id="PTHR43450:SF1">
    <property type="entry name" value="ASPARTATE--TRNA LIGASE, CYTOPLASMIC"/>
    <property type="match status" value="1"/>
</dbReference>
<evidence type="ECO:0000256" key="1">
    <source>
        <dbReference type="ARBA" id="ARBA00004496"/>
    </source>
</evidence>
<evidence type="ECO:0000313" key="10">
    <source>
        <dbReference type="EMBL" id="MPM62762.1"/>
    </source>
</evidence>
<feature type="domain" description="Aminoacyl-transfer RNA synthetases class-II family profile" evidence="9">
    <location>
        <begin position="1"/>
        <end position="232"/>
    </location>
</feature>
<name>A0A645BBR0_9ZZZZ</name>
<keyword evidence="7" id="KW-0648">Protein biosynthesis</keyword>
<dbReference type="PROSITE" id="PS50862">
    <property type="entry name" value="AA_TRNA_LIGASE_II"/>
    <property type="match status" value="1"/>
</dbReference>
<dbReference type="EMBL" id="VSSQ01019034">
    <property type="protein sequence ID" value="MPM62762.1"/>
    <property type="molecule type" value="Genomic_DNA"/>
</dbReference>
<dbReference type="InterPro" id="IPR006195">
    <property type="entry name" value="aa-tRNA-synth_II"/>
</dbReference>
<dbReference type="GO" id="GO:0003723">
    <property type="term" value="F:RNA binding"/>
    <property type="evidence" value="ECO:0007669"/>
    <property type="project" value="TreeGrafter"/>
</dbReference>
<organism evidence="10">
    <name type="scientific">bioreactor metagenome</name>
    <dbReference type="NCBI Taxonomy" id="1076179"/>
    <lineage>
        <taxon>unclassified sequences</taxon>
        <taxon>metagenomes</taxon>
        <taxon>ecological metagenomes</taxon>
    </lineage>
</organism>
<evidence type="ECO:0000259" key="9">
    <source>
        <dbReference type="PROSITE" id="PS50862"/>
    </source>
</evidence>
<dbReference type="Pfam" id="PF00152">
    <property type="entry name" value="tRNA-synt_2"/>
    <property type="match status" value="1"/>
</dbReference>
<proteinExistence type="inferred from homology"/>
<dbReference type="PRINTS" id="PR01042">
    <property type="entry name" value="TRNASYNTHASP"/>
</dbReference>
<reference evidence="10" key="1">
    <citation type="submission" date="2019-08" db="EMBL/GenBank/DDBJ databases">
        <authorList>
            <person name="Kucharzyk K."/>
            <person name="Murdoch R.W."/>
            <person name="Higgins S."/>
            <person name="Loffler F."/>
        </authorList>
    </citation>
    <scope>NUCLEOTIDE SEQUENCE</scope>
</reference>
<evidence type="ECO:0000256" key="7">
    <source>
        <dbReference type="ARBA" id="ARBA00022917"/>
    </source>
</evidence>
<evidence type="ECO:0000256" key="8">
    <source>
        <dbReference type="ARBA" id="ARBA00023146"/>
    </source>
</evidence>
<dbReference type="InterPro" id="IPR045864">
    <property type="entry name" value="aa-tRNA-synth_II/BPL/LPL"/>
</dbReference>
<evidence type="ECO:0000256" key="4">
    <source>
        <dbReference type="ARBA" id="ARBA00022598"/>
    </source>
</evidence>
<dbReference type="GO" id="GO:0004815">
    <property type="term" value="F:aspartate-tRNA ligase activity"/>
    <property type="evidence" value="ECO:0007669"/>
    <property type="project" value="InterPro"/>
</dbReference>
<dbReference type="InterPro" id="IPR004364">
    <property type="entry name" value="Aa-tRNA-synt_II"/>
</dbReference>
<dbReference type="GO" id="GO:0005524">
    <property type="term" value="F:ATP binding"/>
    <property type="evidence" value="ECO:0007669"/>
    <property type="project" value="UniProtKB-KW"/>
</dbReference>
<evidence type="ECO:0000256" key="6">
    <source>
        <dbReference type="ARBA" id="ARBA00022840"/>
    </source>
</evidence>
<evidence type="ECO:0000256" key="3">
    <source>
        <dbReference type="ARBA" id="ARBA00022490"/>
    </source>
</evidence>
<dbReference type="Gene3D" id="3.30.930.10">
    <property type="entry name" value="Bira Bifunctional Protein, Domain 2"/>
    <property type="match status" value="1"/>
</dbReference>
<dbReference type="InterPro" id="IPR004523">
    <property type="entry name" value="Asp-tRNA_synthase_2"/>
</dbReference>
<protein>
    <submittedName>
        <fullName evidence="10">Aspartate--tRNA(Asp/Asn) ligase</fullName>
        <ecNumber evidence="10">6.1.1.23</ecNumber>
    </submittedName>
</protein>
<dbReference type="GO" id="GO:0005829">
    <property type="term" value="C:cytosol"/>
    <property type="evidence" value="ECO:0007669"/>
    <property type="project" value="TreeGrafter"/>
</dbReference>
<keyword evidence="4 10" id="KW-0436">Ligase</keyword>
<keyword evidence="3" id="KW-0963">Cytoplasm</keyword>
<comment type="similarity">
    <text evidence="2">Belongs to the class-II aminoacyl-tRNA synthetase family. Type 2 subfamily.</text>
</comment>
<evidence type="ECO:0000256" key="2">
    <source>
        <dbReference type="ARBA" id="ARBA00005312"/>
    </source>
</evidence>
<comment type="caution">
    <text evidence="10">The sequence shown here is derived from an EMBL/GenBank/DDBJ whole genome shotgun (WGS) entry which is preliminary data.</text>
</comment>
<keyword evidence="8" id="KW-0030">Aminoacyl-tRNA synthetase</keyword>
<accession>A0A645BBR0</accession>
<keyword evidence="5" id="KW-0547">Nucleotide-binding</keyword>
<comment type="subcellular location">
    <subcellularLocation>
        <location evidence="1">Cytoplasm</location>
    </subcellularLocation>
</comment>
<dbReference type="GO" id="GO:0006422">
    <property type="term" value="P:aspartyl-tRNA aminoacylation"/>
    <property type="evidence" value="ECO:0007669"/>
    <property type="project" value="InterPro"/>
</dbReference>
<evidence type="ECO:0000256" key="5">
    <source>
        <dbReference type="ARBA" id="ARBA00022741"/>
    </source>
</evidence>
<keyword evidence="6" id="KW-0067">ATP-binding</keyword>
<gene>
    <name evidence="10" type="primary">aspS2_6</name>
    <name evidence="10" type="ORF">SDC9_109639</name>
</gene>
<dbReference type="GO" id="GO:0050560">
    <property type="term" value="F:aspartate-tRNA(Asn) ligase activity"/>
    <property type="evidence" value="ECO:0007669"/>
    <property type="project" value="UniProtKB-EC"/>
</dbReference>
<dbReference type="GO" id="GO:0017101">
    <property type="term" value="C:aminoacyl-tRNA synthetase multienzyme complex"/>
    <property type="evidence" value="ECO:0007669"/>
    <property type="project" value="TreeGrafter"/>
</dbReference>
<sequence length="250" mass="28900">MSAFERVFSVNKVFRAEPSVTSRHLTEIVSLDAEMAFIESWTDVKDMAEGVIKYVFAEVEKRCAAELRLFNISLPQSIEKTPTLSLTEAQEKILAKTGKDYRGEKDLNPEQEREICQIIKEETGSDLVFVYGYPTKKKPFYVYPNPENPEFNEGVDLLCRGVELLSGGRRINDYQQLLKHVREWQMDPKKISNFLEAFKYGVPPEGGFAFGLERVTMQILELKNIREASMFPRDMERIDYRFAENQAEES</sequence>
<dbReference type="SUPFAM" id="SSF55681">
    <property type="entry name" value="Class II aaRS and biotin synthetases"/>
    <property type="match status" value="1"/>
</dbReference>
<dbReference type="AlphaFoldDB" id="A0A645BBR0"/>